<dbReference type="PROSITE" id="PS50109">
    <property type="entry name" value="HIS_KIN"/>
    <property type="match status" value="1"/>
</dbReference>
<sequence>MVQRSQAEAELQASEAKFRAMIEAAPDAIIITDDAGTIVLINDQAIKLFEYAKHELLGEKVETLLPATLRNKHQKHRQLYAEAPKARLMGVGLDLKALRKDKSEFPVEISLSPIQTDSGKLTFCAIRDVTERRELTRKIEKLNQGLASRNNDLQLVNKELEAFSYSVSHDLRAPLRAIDGFSNILLSSLSEKLDEQEANYFNRIRAAANKMSTLIDDLLMLARVTQADVSLTEVNLSEVAEKVVQNLREAEPERNVQVYVQKNLWVDADPVLLQVTIENLISNAWKFTAKVGEAHINIERETRDGGEVVAIRDNGAGFDMGYADKLFTPFQRLHSASDFPGTGIGLATIARIMAKLNGRVWAEAEPGKGASFYLKFNSVRNTL</sequence>
<evidence type="ECO:0000259" key="9">
    <source>
        <dbReference type="PROSITE" id="PS50113"/>
    </source>
</evidence>
<keyword evidence="11" id="KW-1185">Reference proteome</keyword>
<dbReference type="EMBL" id="RKKU01000031">
    <property type="protein sequence ID" value="ROZ81340.1"/>
    <property type="molecule type" value="Genomic_DNA"/>
</dbReference>
<dbReference type="InterPro" id="IPR036890">
    <property type="entry name" value="HATPase_C_sf"/>
</dbReference>
<keyword evidence="6" id="KW-0472">Membrane</keyword>
<dbReference type="Pfam" id="PF13426">
    <property type="entry name" value="PAS_9"/>
    <property type="match status" value="1"/>
</dbReference>
<dbReference type="InterPro" id="IPR000700">
    <property type="entry name" value="PAS-assoc_C"/>
</dbReference>
<evidence type="ECO:0000256" key="1">
    <source>
        <dbReference type="ARBA" id="ARBA00000085"/>
    </source>
</evidence>
<comment type="catalytic activity">
    <reaction evidence="1">
        <text>ATP + protein L-histidine = ADP + protein N-phospho-L-histidine.</text>
        <dbReference type="EC" id="2.7.13.3"/>
    </reaction>
</comment>
<dbReference type="PANTHER" id="PTHR42878:SF15">
    <property type="entry name" value="BACTERIOPHYTOCHROME"/>
    <property type="match status" value="1"/>
</dbReference>
<keyword evidence="5 10" id="KW-0418">Kinase</keyword>
<evidence type="ECO:0000256" key="2">
    <source>
        <dbReference type="ARBA" id="ARBA00012438"/>
    </source>
</evidence>
<dbReference type="SMART" id="SM00387">
    <property type="entry name" value="HATPase_c"/>
    <property type="match status" value="1"/>
</dbReference>
<dbReference type="GO" id="GO:0016301">
    <property type="term" value="F:kinase activity"/>
    <property type="evidence" value="ECO:0007669"/>
    <property type="project" value="UniProtKB-KW"/>
</dbReference>
<dbReference type="PROSITE" id="PS50113">
    <property type="entry name" value="PAC"/>
    <property type="match status" value="1"/>
</dbReference>
<reference evidence="10 11" key="1">
    <citation type="submission" date="2018-11" db="EMBL/GenBank/DDBJ databases">
        <authorList>
            <person name="Jang G.I."/>
            <person name="Hwang C.Y."/>
        </authorList>
    </citation>
    <scope>NUCLEOTIDE SEQUENCE [LARGE SCALE GENOMIC DNA]</scope>
    <source>
        <strain evidence="10 11">SSM26</strain>
    </source>
</reference>
<dbReference type="InterPro" id="IPR035965">
    <property type="entry name" value="PAS-like_dom_sf"/>
</dbReference>
<dbReference type="EC" id="2.7.13.3" evidence="2"/>
<dbReference type="CDD" id="cd00082">
    <property type="entry name" value="HisKA"/>
    <property type="match status" value="1"/>
</dbReference>
<dbReference type="Proteomes" id="UP000275199">
    <property type="component" value="Unassembled WGS sequence"/>
</dbReference>
<dbReference type="InterPro" id="IPR003594">
    <property type="entry name" value="HATPase_dom"/>
</dbReference>
<dbReference type="SMART" id="SM00091">
    <property type="entry name" value="PAS"/>
    <property type="match status" value="1"/>
</dbReference>
<feature type="domain" description="PAC" evidence="9">
    <location>
        <begin position="91"/>
        <end position="141"/>
    </location>
</feature>
<feature type="domain" description="Histidine kinase" evidence="7">
    <location>
        <begin position="166"/>
        <end position="380"/>
    </location>
</feature>
<dbReference type="PRINTS" id="PR00344">
    <property type="entry name" value="BCTRLSENSOR"/>
</dbReference>
<dbReference type="Gene3D" id="1.10.287.130">
    <property type="match status" value="1"/>
</dbReference>
<gene>
    <name evidence="10" type="ORF">EF096_17730</name>
</gene>
<dbReference type="InterPro" id="IPR036097">
    <property type="entry name" value="HisK_dim/P_sf"/>
</dbReference>
<dbReference type="Gene3D" id="3.30.450.20">
    <property type="entry name" value="PAS domain"/>
    <property type="match status" value="1"/>
</dbReference>
<dbReference type="PANTHER" id="PTHR42878">
    <property type="entry name" value="TWO-COMPONENT HISTIDINE KINASE"/>
    <property type="match status" value="1"/>
</dbReference>
<evidence type="ECO:0000313" key="11">
    <source>
        <dbReference type="Proteomes" id="UP000275199"/>
    </source>
</evidence>
<dbReference type="SMART" id="SM00388">
    <property type="entry name" value="HisKA"/>
    <property type="match status" value="1"/>
</dbReference>
<dbReference type="InterPro" id="IPR004358">
    <property type="entry name" value="Sig_transdc_His_kin-like_C"/>
</dbReference>
<dbReference type="InterPro" id="IPR005467">
    <property type="entry name" value="His_kinase_dom"/>
</dbReference>
<evidence type="ECO:0000313" key="10">
    <source>
        <dbReference type="EMBL" id="ROZ81340.1"/>
    </source>
</evidence>
<comment type="caution">
    <text evidence="10">The sequence shown here is derived from an EMBL/GenBank/DDBJ whole genome shotgun (WGS) entry which is preliminary data.</text>
</comment>
<dbReference type="InterPro" id="IPR003661">
    <property type="entry name" value="HisK_dim/P_dom"/>
</dbReference>
<dbReference type="InterPro" id="IPR050351">
    <property type="entry name" value="BphY/WalK/GraS-like"/>
</dbReference>
<evidence type="ECO:0000256" key="4">
    <source>
        <dbReference type="ARBA" id="ARBA00022679"/>
    </source>
</evidence>
<dbReference type="Pfam" id="PF00512">
    <property type="entry name" value="HisKA"/>
    <property type="match status" value="1"/>
</dbReference>
<organism evidence="10 11">
    <name type="scientific">Pseudomonas neustonica</name>
    <dbReference type="NCBI Taxonomy" id="2487346"/>
    <lineage>
        <taxon>Bacteria</taxon>
        <taxon>Pseudomonadati</taxon>
        <taxon>Pseudomonadota</taxon>
        <taxon>Gammaproteobacteria</taxon>
        <taxon>Pseudomonadales</taxon>
        <taxon>Pseudomonadaceae</taxon>
        <taxon>Pseudomonas</taxon>
    </lineage>
</organism>
<keyword evidence="3" id="KW-0597">Phosphoprotein</keyword>
<dbReference type="Pfam" id="PF02518">
    <property type="entry name" value="HATPase_c"/>
    <property type="match status" value="1"/>
</dbReference>
<dbReference type="PROSITE" id="PS50112">
    <property type="entry name" value="PAS"/>
    <property type="match status" value="1"/>
</dbReference>
<proteinExistence type="predicted"/>
<evidence type="ECO:0000259" key="8">
    <source>
        <dbReference type="PROSITE" id="PS50112"/>
    </source>
</evidence>
<evidence type="ECO:0000256" key="3">
    <source>
        <dbReference type="ARBA" id="ARBA00022553"/>
    </source>
</evidence>
<dbReference type="NCBIfam" id="TIGR00229">
    <property type="entry name" value="sensory_box"/>
    <property type="match status" value="1"/>
</dbReference>
<dbReference type="InterPro" id="IPR000014">
    <property type="entry name" value="PAS"/>
</dbReference>
<feature type="domain" description="PAS" evidence="8">
    <location>
        <begin position="14"/>
        <end position="66"/>
    </location>
</feature>
<evidence type="ECO:0000259" key="7">
    <source>
        <dbReference type="PROSITE" id="PS50109"/>
    </source>
</evidence>
<dbReference type="RefSeq" id="WP_124014365.1">
    <property type="nucleotide sequence ID" value="NZ_RKKU01000031.1"/>
</dbReference>
<dbReference type="SUPFAM" id="SSF55874">
    <property type="entry name" value="ATPase domain of HSP90 chaperone/DNA topoisomerase II/histidine kinase"/>
    <property type="match status" value="1"/>
</dbReference>
<protein>
    <recommendedName>
        <fullName evidence="2">histidine kinase</fullName>
        <ecNumber evidence="2">2.7.13.3</ecNumber>
    </recommendedName>
</protein>
<evidence type="ECO:0000256" key="5">
    <source>
        <dbReference type="ARBA" id="ARBA00022777"/>
    </source>
</evidence>
<dbReference type="SUPFAM" id="SSF47384">
    <property type="entry name" value="Homodimeric domain of signal transducing histidine kinase"/>
    <property type="match status" value="1"/>
</dbReference>
<dbReference type="Gene3D" id="3.30.565.10">
    <property type="entry name" value="Histidine kinase-like ATPase, C-terminal domain"/>
    <property type="match status" value="1"/>
</dbReference>
<dbReference type="CDD" id="cd00130">
    <property type="entry name" value="PAS"/>
    <property type="match status" value="1"/>
</dbReference>
<accession>A0ABX9XG92</accession>
<name>A0ABX9XG92_9PSED</name>
<evidence type="ECO:0000256" key="6">
    <source>
        <dbReference type="ARBA" id="ARBA00023136"/>
    </source>
</evidence>
<dbReference type="SUPFAM" id="SSF55785">
    <property type="entry name" value="PYP-like sensor domain (PAS domain)"/>
    <property type="match status" value="1"/>
</dbReference>
<keyword evidence="4" id="KW-0808">Transferase</keyword>